<dbReference type="GO" id="GO:0071949">
    <property type="term" value="F:FAD binding"/>
    <property type="evidence" value="ECO:0007669"/>
    <property type="project" value="InterPro"/>
</dbReference>
<dbReference type="GO" id="GO:0005737">
    <property type="term" value="C:cytoplasm"/>
    <property type="evidence" value="ECO:0007669"/>
    <property type="project" value="TreeGrafter"/>
</dbReference>
<evidence type="ECO:0000256" key="6">
    <source>
        <dbReference type="ARBA" id="ARBA00039101"/>
    </source>
</evidence>
<dbReference type="PROSITE" id="PS51318">
    <property type="entry name" value="TAT"/>
    <property type="match status" value="1"/>
</dbReference>
<dbReference type="EMBL" id="VYQA01000001">
    <property type="protein sequence ID" value="KAA9033903.1"/>
    <property type="molecule type" value="Genomic_DNA"/>
</dbReference>
<evidence type="ECO:0000313" key="11">
    <source>
        <dbReference type="EMBL" id="KAA9033903.1"/>
    </source>
</evidence>
<evidence type="ECO:0000313" key="10">
    <source>
        <dbReference type="EMBL" id="KAA9021542.1"/>
    </source>
</evidence>
<evidence type="ECO:0000256" key="2">
    <source>
        <dbReference type="ARBA" id="ARBA00006730"/>
    </source>
</evidence>
<gene>
    <name evidence="11" type="ORF">F4U95_01375</name>
    <name evidence="10" type="ORF">F4U96_01375</name>
</gene>
<dbReference type="EMBL" id="VYQB01000001">
    <property type="protein sequence ID" value="KAA9021542.1"/>
    <property type="molecule type" value="Genomic_DNA"/>
</dbReference>
<sequence length="406" mass="43860">MNESSRRTLLASLAALGGAGLVAGCASPGKSLVGGTLAGRRRYDPLDPFPVIRAQADRIFRVTTCLRPFRAAGPRLDTERVGDHLVVHNYGHGGSGWSLSWGSSSIAVQKALSGGDRDIGVIGAGALGMTSALLAQRAGARVTIYARDRPPHVRSSRATGTWSPASRVALEQGLPVDFAGRWEDMCRTSFSHFQSYLGLAGTPVEWTDRYALSDIPFHEAHALRDRAGSPGFVDYHDRVRDLTPAPVDLPAGTHPFPTPFVRRSESLQFNIASLSDRLTNEFLAAGGRFEQAEFHAPYDLARLPQKTLINATGYGARALWRDESIVPVRGQLAWLIPQPELQFGISYRDVGLLSRRDGIIVQSSGVNDFAGYNDPNEQPDRAEAEAAVRVIAALMDRIVAPGRTAA</sequence>
<evidence type="ECO:0000256" key="7">
    <source>
        <dbReference type="ARBA" id="ARBA00039751"/>
    </source>
</evidence>
<keyword evidence="3" id="KW-0285">Flavoprotein</keyword>
<evidence type="ECO:0000259" key="9">
    <source>
        <dbReference type="Pfam" id="PF01266"/>
    </source>
</evidence>
<evidence type="ECO:0000256" key="3">
    <source>
        <dbReference type="ARBA" id="ARBA00022630"/>
    </source>
</evidence>
<keyword evidence="4" id="KW-0274">FAD</keyword>
<reference evidence="12 13" key="1">
    <citation type="submission" date="2019-09" db="EMBL/GenBank/DDBJ databases">
        <authorList>
            <person name="Feng G."/>
        </authorList>
    </citation>
    <scope>NUCLEOTIDE SEQUENCE [LARGE SCALE GENOMIC DNA]</scope>
    <source>
        <strain evidence="11 12">KACC 19283</strain>
        <strain evidence="10 13">KACC 19284</strain>
    </source>
</reference>
<proteinExistence type="inferred from homology"/>
<dbReference type="PANTHER" id="PTHR11530:SF11">
    <property type="entry name" value="D-ASPARTATE OXIDASE"/>
    <property type="match status" value="1"/>
</dbReference>
<feature type="domain" description="FAD dependent oxidoreductase" evidence="9">
    <location>
        <begin position="118"/>
        <end position="397"/>
    </location>
</feature>
<comment type="similarity">
    <text evidence="2">Belongs to the DAMOX/DASOX family.</text>
</comment>
<comment type="caution">
    <text evidence="11">The sequence shown here is derived from an EMBL/GenBank/DDBJ whole genome shotgun (WGS) entry which is preliminary data.</text>
</comment>
<keyword evidence="5" id="KW-0560">Oxidoreductase</keyword>
<dbReference type="AlphaFoldDB" id="A0A5J5IAZ0"/>
<evidence type="ECO:0000256" key="8">
    <source>
        <dbReference type="ARBA" id="ARBA00049547"/>
    </source>
</evidence>
<comment type="catalytic activity">
    <reaction evidence="8">
        <text>a D-alpha-amino acid + O2 + H2O = a 2-oxocarboxylate + H2O2 + NH4(+)</text>
        <dbReference type="Rhea" id="RHEA:21816"/>
        <dbReference type="ChEBI" id="CHEBI:15377"/>
        <dbReference type="ChEBI" id="CHEBI:15379"/>
        <dbReference type="ChEBI" id="CHEBI:16240"/>
        <dbReference type="ChEBI" id="CHEBI:28938"/>
        <dbReference type="ChEBI" id="CHEBI:35179"/>
        <dbReference type="ChEBI" id="CHEBI:59871"/>
        <dbReference type="EC" id="1.4.3.3"/>
    </reaction>
    <physiologicalReaction direction="left-to-right" evidence="8">
        <dbReference type="Rhea" id="RHEA:21817"/>
    </physiologicalReaction>
</comment>
<dbReference type="GO" id="GO:0019478">
    <property type="term" value="P:D-amino acid catabolic process"/>
    <property type="evidence" value="ECO:0007669"/>
    <property type="project" value="TreeGrafter"/>
</dbReference>
<dbReference type="PANTHER" id="PTHR11530">
    <property type="entry name" value="D-AMINO ACID OXIDASE"/>
    <property type="match status" value="1"/>
</dbReference>
<dbReference type="EC" id="1.4.3.3" evidence="6"/>
<dbReference type="InterPro" id="IPR006076">
    <property type="entry name" value="FAD-dep_OxRdtase"/>
</dbReference>
<evidence type="ECO:0000313" key="13">
    <source>
        <dbReference type="Proteomes" id="UP000326364"/>
    </source>
</evidence>
<dbReference type="GO" id="GO:0003884">
    <property type="term" value="F:D-amino-acid oxidase activity"/>
    <property type="evidence" value="ECO:0007669"/>
    <property type="project" value="UniProtKB-EC"/>
</dbReference>
<evidence type="ECO:0000256" key="1">
    <source>
        <dbReference type="ARBA" id="ARBA00001974"/>
    </source>
</evidence>
<dbReference type="Proteomes" id="UP000326364">
    <property type="component" value="Unassembled WGS sequence"/>
</dbReference>
<organism evidence="11 12">
    <name type="scientific">Sphingobium limneticum</name>
    <dbReference type="NCBI Taxonomy" id="1007511"/>
    <lineage>
        <taxon>Bacteria</taxon>
        <taxon>Pseudomonadati</taxon>
        <taxon>Pseudomonadota</taxon>
        <taxon>Alphaproteobacteria</taxon>
        <taxon>Sphingomonadales</taxon>
        <taxon>Sphingomonadaceae</taxon>
        <taxon>Sphingobium</taxon>
    </lineage>
</organism>
<accession>A0A5J5IAZ0</accession>
<evidence type="ECO:0000256" key="4">
    <source>
        <dbReference type="ARBA" id="ARBA00022827"/>
    </source>
</evidence>
<dbReference type="SUPFAM" id="SSF51971">
    <property type="entry name" value="Nucleotide-binding domain"/>
    <property type="match status" value="1"/>
</dbReference>
<evidence type="ECO:0000313" key="12">
    <source>
        <dbReference type="Proteomes" id="UP000325933"/>
    </source>
</evidence>
<dbReference type="PROSITE" id="PS51257">
    <property type="entry name" value="PROKAR_LIPOPROTEIN"/>
    <property type="match status" value="1"/>
</dbReference>
<evidence type="ECO:0000256" key="5">
    <source>
        <dbReference type="ARBA" id="ARBA00023002"/>
    </source>
</evidence>
<dbReference type="InterPro" id="IPR006311">
    <property type="entry name" value="TAT_signal"/>
</dbReference>
<dbReference type="Gene3D" id="3.40.50.720">
    <property type="entry name" value="NAD(P)-binding Rossmann-like Domain"/>
    <property type="match status" value="2"/>
</dbReference>
<comment type="cofactor">
    <cofactor evidence="1">
        <name>FAD</name>
        <dbReference type="ChEBI" id="CHEBI:57692"/>
    </cofactor>
</comment>
<name>A0A5J5IAZ0_9SPHN</name>
<dbReference type="Pfam" id="PF01266">
    <property type="entry name" value="DAO"/>
    <property type="match status" value="1"/>
</dbReference>
<protein>
    <recommendedName>
        <fullName evidence="7">D-amino-acid oxidase</fullName>
        <ecNumber evidence="6">1.4.3.3</ecNumber>
    </recommendedName>
</protein>
<dbReference type="Proteomes" id="UP000325933">
    <property type="component" value="Unassembled WGS sequence"/>
</dbReference>
<dbReference type="InterPro" id="IPR023209">
    <property type="entry name" value="DAO"/>
</dbReference>
<keyword evidence="13" id="KW-1185">Reference proteome</keyword>